<feature type="compositionally biased region" description="Basic residues" evidence="2">
    <location>
        <begin position="443"/>
        <end position="456"/>
    </location>
</feature>
<dbReference type="GeneID" id="25262950"/>
<dbReference type="InterPro" id="IPR023267">
    <property type="entry name" value="RCMT"/>
</dbReference>
<feature type="region of interest" description="Disordered" evidence="2">
    <location>
        <begin position="294"/>
        <end position="313"/>
    </location>
</feature>
<evidence type="ECO:0000256" key="2">
    <source>
        <dbReference type="SAM" id="MobiDB-lite"/>
    </source>
</evidence>
<dbReference type="SUPFAM" id="SSF53335">
    <property type="entry name" value="S-adenosyl-L-methionine-dependent methyltransferases"/>
    <property type="match status" value="1"/>
</dbReference>
<keyword evidence="1 4" id="KW-0808">Transferase</keyword>
<dbReference type="InterPro" id="IPR001678">
    <property type="entry name" value="MeTrfase_RsmB-F_NOP2_dom"/>
</dbReference>
<gene>
    <name evidence="4" type="ORF">K437DRAFT_237227</name>
</gene>
<sequence>MLMKTSGIQTSISYPPTAFLLSQKARLHSELVRLQLRRGAATIADLRSDGKERQKAARIPRWVRLNTARFVNQDEARDEWEQWLHETGLTPHSETEDWLNEPKTYVASRHVSNVYALHTSITSQVISSEWYQSGKIILQDLASCFPAQILASYYVRHFAIENREGSQPKCLHAVDATAAPGNKTSHLSTLLDALARPSKLNVTVSAFEKDKPRFRTLVNLLGKVGALASASTAPPKPPLLSPRAGAFNVQCFHEDFLSTDSKGDERWKDVQMMMLDPSCSGSGILGRLDHLTNHSESEVEQETDENDGSGSNSRLESLAKFQLTMIKHAMSFPALRCFTYSTCSVHEEENEQVVANALALPQARESGWRLAGREDVLPAWPQRGVKGVAGVDADALVRAAPGGAAGVQKSSCHDPHVEATNGFFVCLFVRDPPATATPASLSNKKKNKKKKKKKRGGGLGKADDSGNAGEANDEAEASDQDE</sequence>
<feature type="binding site" evidence="1">
    <location>
        <position position="255"/>
    </location>
    <ligand>
        <name>S-adenosyl-L-methionine</name>
        <dbReference type="ChEBI" id="CHEBI:59789"/>
    </ligand>
</feature>
<dbReference type="Gene3D" id="3.40.50.150">
    <property type="entry name" value="Vaccinia Virus protein VP39"/>
    <property type="match status" value="1"/>
</dbReference>
<feature type="compositionally biased region" description="Acidic residues" evidence="2">
    <location>
        <begin position="298"/>
        <end position="307"/>
    </location>
</feature>
<dbReference type="EMBL" id="JMSN01000062">
    <property type="protein sequence ID" value="KDN43309.1"/>
    <property type="molecule type" value="Genomic_DNA"/>
</dbReference>
<dbReference type="Proteomes" id="UP000027361">
    <property type="component" value="Unassembled WGS sequence"/>
</dbReference>
<protein>
    <submittedName>
        <fullName evidence="4">S-adenosyl-L-methionine-dependent methyltransferase</fullName>
    </submittedName>
</protein>
<evidence type="ECO:0000259" key="3">
    <source>
        <dbReference type="PROSITE" id="PS51686"/>
    </source>
</evidence>
<dbReference type="InParanoid" id="A0A066VWZ0"/>
<dbReference type="PRINTS" id="PR02008">
    <property type="entry name" value="RCMTFAMILY"/>
</dbReference>
<dbReference type="HOGENOM" id="CLU_005316_7_4_1"/>
<comment type="similarity">
    <text evidence="1">Belongs to the class I-like SAM-binding methyltransferase superfamily. RsmB/NOP family.</text>
</comment>
<feature type="domain" description="SAM-dependent MTase RsmB/NOP-type" evidence="3">
    <location>
        <begin position="51"/>
        <end position="431"/>
    </location>
</feature>
<evidence type="ECO:0000256" key="1">
    <source>
        <dbReference type="PROSITE-ProRule" id="PRU01023"/>
    </source>
</evidence>
<dbReference type="AlphaFoldDB" id="A0A066VWZ0"/>
<dbReference type="GO" id="GO:0005730">
    <property type="term" value="C:nucleolus"/>
    <property type="evidence" value="ECO:0007669"/>
    <property type="project" value="TreeGrafter"/>
</dbReference>
<comment type="caution">
    <text evidence="4">The sequence shown here is derived from an EMBL/GenBank/DDBJ whole genome shotgun (WGS) entry which is preliminary data.</text>
</comment>
<evidence type="ECO:0000313" key="4">
    <source>
        <dbReference type="EMBL" id="KDN43309.1"/>
    </source>
</evidence>
<dbReference type="GO" id="GO:0008173">
    <property type="term" value="F:RNA methyltransferase activity"/>
    <property type="evidence" value="ECO:0007669"/>
    <property type="project" value="InterPro"/>
</dbReference>
<keyword evidence="5" id="KW-1185">Reference proteome</keyword>
<dbReference type="InterPro" id="IPR029063">
    <property type="entry name" value="SAM-dependent_MTases_sf"/>
</dbReference>
<keyword evidence="1 4" id="KW-0489">Methyltransferase</keyword>
<reference evidence="4 5" key="1">
    <citation type="submission" date="2014-05" db="EMBL/GenBank/DDBJ databases">
        <title>Draft genome sequence of a rare smut relative, Tilletiaria anomala UBC 951.</title>
        <authorList>
            <consortium name="DOE Joint Genome Institute"/>
            <person name="Toome M."/>
            <person name="Kuo A."/>
            <person name="Henrissat B."/>
            <person name="Lipzen A."/>
            <person name="Tritt A."/>
            <person name="Yoshinaga Y."/>
            <person name="Zane M."/>
            <person name="Barry K."/>
            <person name="Grigoriev I.V."/>
            <person name="Spatafora J.W."/>
            <person name="Aimea M.C."/>
        </authorList>
    </citation>
    <scope>NUCLEOTIDE SEQUENCE [LARGE SCALE GENOMIC DNA]</scope>
    <source>
        <strain evidence="4 5">UBC 951</strain>
    </source>
</reference>
<dbReference type="OMA" id="VISSEWY"/>
<dbReference type="PANTHER" id="PTHR22807">
    <property type="entry name" value="NOP2 YEAST -RELATED NOL1/NOP2/FMU SUN DOMAIN-CONTAINING"/>
    <property type="match status" value="1"/>
</dbReference>
<dbReference type="RefSeq" id="XP_013242328.1">
    <property type="nucleotide sequence ID" value="XM_013386874.1"/>
</dbReference>
<dbReference type="PANTHER" id="PTHR22807:SF4">
    <property type="entry name" value="28S RRNA (CYTOSINE-C(5))-METHYLTRANSFERASE"/>
    <property type="match status" value="1"/>
</dbReference>
<dbReference type="STRING" id="1037660.A0A066VWZ0"/>
<dbReference type="OrthoDB" id="435282at2759"/>
<dbReference type="GO" id="GO:0003723">
    <property type="term" value="F:RNA binding"/>
    <property type="evidence" value="ECO:0007669"/>
    <property type="project" value="UniProtKB-UniRule"/>
</dbReference>
<accession>A0A066VWZ0</accession>
<proteinExistence type="inferred from homology"/>
<comment type="caution">
    <text evidence="1">Lacks conserved residue(s) required for the propagation of feature annotation.</text>
</comment>
<feature type="binding site" evidence="1">
    <location>
        <position position="208"/>
    </location>
    <ligand>
        <name>S-adenosyl-L-methionine</name>
        <dbReference type="ChEBI" id="CHEBI:59789"/>
    </ligand>
</feature>
<evidence type="ECO:0000313" key="5">
    <source>
        <dbReference type="Proteomes" id="UP000027361"/>
    </source>
</evidence>
<organism evidence="4 5">
    <name type="scientific">Tilletiaria anomala (strain ATCC 24038 / CBS 436.72 / UBC 951)</name>
    <dbReference type="NCBI Taxonomy" id="1037660"/>
    <lineage>
        <taxon>Eukaryota</taxon>
        <taxon>Fungi</taxon>
        <taxon>Dikarya</taxon>
        <taxon>Basidiomycota</taxon>
        <taxon>Ustilaginomycotina</taxon>
        <taxon>Exobasidiomycetes</taxon>
        <taxon>Georgefischeriales</taxon>
        <taxon>Tilletiariaceae</taxon>
        <taxon>Tilletiaria</taxon>
    </lineage>
</organism>
<feature type="active site" description="Nucleophile" evidence="1">
    <location>
        <position position="343"/>
    </location>
</feature>
<dbReference type="PROSITE" id="PS51686">
    <property type="entry name" value="SAM_MT_RSMB_NOP"/>
    <property type="match status" value="1"/>
</dbReference>
<feature type="region of interest" description="Disordered" evidence="2">
    <location>
        <begin position="435"/>
        <end position="482"/>
    </location>
</feature>
<keyword evidence="1" id="KW-0949">S-adenosyl-L-methionine</keyword>
<feature type="compositionally biased region" description="Acidic residues" evidence="2">
    <location>
        <begin position="471"/>
        <end position="482"/>
    </location>
</feature>
<name>A0A066VWZ0_TILAU</name>
<dbReference type="GO" id="GO:0070475">
    <property type="term" value="P:rRNA base methylation"/>
    <property type="evidence" value="ECO:0007669"/>
    <property type="project" value="TreeGrafter"/>
</dbReference>
<dbReference type="FunCoup" id="A0A066VWZ0">
    <property type="interactions" value="265"/>
</dbReference>
<keyword evidence="1" id="KW-0694">RNA-binding</keyword>
<feature type="binding site" evidence="1">
    <location>
        <position position="276"/>
    </location>
    <ligand>
        <name>S-adenosyl-L-methionine</name>
        <dbReference type="ChEBI" id="CHEBI:59789"/>
    </ligand>
</feature>